<feature type="chain" id="PRO_5045654766" evidence="1">
    <location>
        <begin position="25"/>
        <end position="187"/>
    </location>
</feature>
<dbReference type="CDD" id="cd02966">
    <property type="entry name" value="TlpA_like_family"/>
    <property type="match status" value="1"/>
</dbReference>
<protein>
    <submittedName>
        <fullName evidence="3">TlpA family protein disulfide reductase</fullName>
    </submittedName>
</protein>
<dbReference type="PANTHER" id="PTHR42852:SF17">
    <property type="entry name" value="THIOREDOXIN-LIKE PROTEIN HI_1115"/>
    <property type="match status" value="1"/>
</dbReference>
<evidence type="ECO:0000259" key="2">
    <source>
        <dbReference type="PROSITE" id="PS51352"/>
    </source>
</evidence>
<evidence type="ECO:0000313" key="3">
    <source>
        <dbReference type="EMBL" id="MFD1630167.1"/>
    </source>
</evidence>
<dbReference type="InterPro" id="IPR050553">
    <property type="entry name" value="Thioredoxin_ResA/DsbE_sf"/>
</dbReference>
<reference evidence="4" key="1">
    <citation type="journal article" date="2019" name="Int. J. Syst. Evol. Microbiol.">
        <title>The Global Catalogue of Microorganisms (GCM) 10K type strain sequencing project: providing services to taxonomists for standard genome sequencing and annotation.</title>
        <authorList>
            <consortium name="The Broad Institute Genomics Platform"/>
            <consortium name="The Broad Institute Genome Sequencing Center for Infectious Disease"/>
            <person name="Wu L."/>
            <person name="Ma J."/>
        </authorList>
    </citation>
    <scope>NUCLEOTIDE SEQUENCE [LARGE SCALE GENOMIC DNA]</scope>
    <source>
        <strain evidence="4">CCUG 53762</strain>
    </source>
</reference>
<gene>
    <name evidence="3" type="ORF">ACFSAH_09775</name>
</gene>
<dbReference type="SUPFAM" id="SSF52833">
    <property type="entry name" value="Thioredoxin-like"/>
    <property type="match status" value="1"/>
</dbReference>
<dbReference type="EMBL" id="JBHUDG010000015">
    <property type="protein sequence ID" value="MFD1630167.1"/>
    <property type="molecule type" value="Genomic_DNA"/>
</dbReference>
<feature type="signal peptide" evidence="1">
    <location>
        <begin position="1"/>
        <end position="24"/>
    </location>
</feature>
<dbReference type="PANTHER" id="PTHR42852">
    <property type="entry name" value="THIOL:DISULFIDE INTERCHANGE PROTEIN DSBE"/>
    <property type="match status" value="1"/>
</dbReference>
<evidence type="ECO:0000256" key="1">
    <source>
        <dbReference type="SAM" id="SignalP"/>
    </source>
</evidence>
<evidence type="ECO:0000313" key="4">
    <source>
        <dbReference type="Proteomes" id="UP001597118"/>
    </source>
</evidence>
<organism evidence="3 4">
    <name type="scientific">Pseudopedobacter beijingensis</name>
    <dbReference type="NCBI Taxonomy" id="1207056"/>
    <lineage>
        <taxon>Bacteria</taxon>
        <taxon>Pseudomonadati</taxon>
        <taxon>Bacteroidota</taxon>
        <taxon>Sphingobacteriia</taxon>
        <taxon>Sphingobacteriales</taxon>
        <taxon>Sphingobacteriaceae</taxon>
        <taxon>Pseudopedobacter</taxon>
    </lineage>
</organism>
<dbReference type="Gene3D" id="3.40.30.10">
    <property type="entry name" value="Glutaredoxin"/>
    <property type="match status" value="1"/>
</dbReference>
<proteinExistence type="predicted"/>
<keyword evidence="1" id="KW-0732">Signal</keyword>
<feature type="domain" description="Thioredoxin" evidence="2">
    <location>
        <begin position="48"/>
        <end position="187"/>
    </location>
</feature>
<comment type="caution">
    <text evidence="3">The sequence shown here is derived from an EMBL/GenBank/DDBJ whole genome shotgun (WGS) entry which is preliminary data.</text>
</comment>
<sequence length="187" mass="21017">MKNKRMYWLLALTIGFFAVALVFANNKTEKTAKPTEHVAEVKMGQHPFFKANTASDAVFMNKEGKKVSLSAYENKVIFINLWATWCPPCIHEMPSLNELYLKLKDDPNIEFFIVDVDGDIQKAKKFMDKNGYSLPVYAQTAVLPESLASNAIPTTIIVNKQGEMVVKHTGGADFAHPEMMKFIKGLL</sequence>
<dbReference type="InterPro" id="IPR036249">
    <property type="entry name" value="Thioredoxin-like_sf"/>
</dbReference>
<dbReference type="InterPro" id="IPR013740">
    <property type="entry name" value="Redoxin"/>
</dbReference>
<accession>A0ABW4IDU8</accession>
<dbReference type="InterPro" id="IPR013766">
    <property type="entry name" value="Thioredoxin_domain"/>
</dbReference>
<name>A0ABW4IDU8_9SPHI</name>
<dbReference type="RefSeq" id="WP_379662544.1">
    <property type="nucleotide sequence ID" value="NZ_JBHUDG010000015.1"/>
</dbReference>
<dbReference type="Proteomes" id="UP001597118">
    <property type="component" value="Unassembled WGS sequence"/>
</dbReference>
<dbReference type="Pfam" id="PF08534">
    <property type="entry name" value="Redoxin"/>
    <property type="match status" value="1"/>
</dbReference>
<dbReference type="PROSITE" id="PS51352">
    <property type="entry name" value="THIOREDOXIN_2"/>
    <property type="match status" value="1"/>
</dbReference>
<keyword evidence="4" id="KW-1185">Reference proteome</keyword>